<sequence>MQGVILLTMLFGSPASGQSEFDGRLAPQDTVEIRVSRWTALRGGVAEGSALSNTFTIGTAGTLDLPIIGQVPAAGLRASDLEKLITDRLHARSGFHERPVTTVTTIRSNKHRSIDETGLVERSQAPDTGTTSAATDGSSAAASERGHSEERAPVAHPGSAGLRAAAGLAATEQQKALEQERSRADALLSDLAAARMEADAARQELLAVREAARYQVLRYDQLLAAERQSTATLIQKLSAVRADLQQAKAELAQNARAASRARQVAQARADKEHELAARLRAKSAALEQKLLAAGREIDAFKSSATTNVEREEALRLELAAAREQLDARRQAANVASAQARAIADKTAELELAREEQLQRIKRLVRDLRLVRGEVDSLKAKAVFAMRDSGAWRAARHTAEAALAEAGRALGEEQRKVGLYERDLAQARQSIVALEARAKLDAAALAAGEAAARRVGEALARERAKAVSDSQALNDVRQELDEAKEELSRLTSAQHKALEEERDRVSALSRDLTAARMEIDSLKTREARQALDNMPKARAADRTRPRASQPARKPVRQVKARKPLRTVPLTRIVLPDALLPTKQPTGGSWR</sequence>
<evidence type="ECO:0000256" key="1">
    <source>
        <dbReference type="SAM" id="Coils"/>
    </source>
</evidence>
<reference evidence="4 5" key="1">
    <citation type="journal article" date="2012" name="J. Bacteriol.">
        <title>Draft Genome Sequence of Mesorhizobium alhagi CCNWXJ12-2T, a Novel Salt-Resistant Species Isolated from the Desert of Northwestern China.</title>
        <authorList>
            <person name="Zhou M."/>
            <person name="Chen W."/>
            <person name="Chen H."/>
            <person name="Wei G."/>
        </authorList>
    </citation>
    <scope>NUCLEOTIDE SEQUENCE [LARGE SCALE GENOMIC DNA]</scope>
    <source>
        <strain evidence="4 5">CCNWXJ12-2</strain>
    </source>
</reference>
<dbReference type="InterPro" id="IPR003715">
    <property type="entry name" value="Poly_export_N"/>
</dbReference>
<feature type="coiled-coil region" evidence="1">
    <location>
        <begin position="177"/>
        <end position="380"/>
    </location>
</feature>
<feature type="compositionally biased region" description="Low complexity" evidence="2">
    <location>
        <begin position="127"/>
        <end position="143"/>
    </location>
</feature>
<keyword evidence="5" id="KW-1185">Reference proteome</keyword>
<dbReference type="OrthoDB" id="8070718at2"/>
<dbReference type="Proteomes" id="UP000003250">
    <property type="component" value="Unassembled WGS sequence"/>
</dbReference>
<feature type="compositionally biased region" description="Basic and acidic residues" evidence="2">
    <location>
        <begin position="495"/>
        <end position="504"/>
    </location>
</feature>
<gene>
    <name evidence="4" type="ORF">MAXJ12_27478</name>
</gene>
<keyword evidence="1" id="KW-0175">Coiled coil</keyword>
<evidence type="ECO:0000313" key="5">
    <source>
        <dbReference type="Proteomes" id="UP000003250"/>
    </source>
</evidence>
<dbReference type="EMBL" id="AHAM01000243">
    <property type="protein sequence ID" value="EHK53980.1"/>
    <property type="molecule type" value="Genomic_DNA"/>
</dbReference>
<accession>H0HZ61</accession>
<dbReference type="AlphaFoldDB" id="H0HZ61"/>
<name>H0HZ61_9HYPH</name>
<dbReference type="Pfam" id="PF02563">
    <property type="entry name" value="Poly_export"/>
    <property type="match status" value="1"/>
</dbReference>
<evidence type="ECO:0000313" key="4">
    <source>
        <dbReference type="EMBL" id="EHK53980.1"/>
    </source>
</evidence>
<feature type="region of interest" description="Disordered" evidence="2">
    <location>
        <begin position="523"/>
        <end position="558"/>
    </location>
</feature>
<dbReference type="PATRIC" id="fig|1107882.3.peg.5315"/>
<dbReference type="Gene3D" id="3.30.1950.10">
    <property type="entry name" value="wza like domain"/>
    <property type="match status" value="1"/>
</dbReference>
<feature type="compositionally biased region" description="Basic and acidic residues" evidence="2">
    <location>
        <begin position="144"/>
        <end position="153"/>
    </location>
</feature>
<dbReference type="RefSeq" id="WP_008839068.1">
    <property type="nucleotide sequence ID" value="NZ_AHAM01000243.1"/>
</dbReference>
<protein>
    <recommendedName>
        <fullName evidence="3">Polysaccharide export protein N-terminal domain-containing protein</fullName>
    </recommendedName>
</protein>
<feature type="domain" description="Polysaccharide export protein N-terminal" evidence="3">
    <location>
        <begin position="22"/>
        <end position="104"/>
    </location>
</feature>
<proteinExistence type="predicted"/>
<feature type="region of interest" description="Disordered" evidence="2">
    <location>
        <begin position="108"/>
        <end position="158"/>
    </location>
</feature>
<evidence type="ECO:0000259" key="3">
    <source>
        <dbReference type="Pfam" id="PF02563"/>
    </source>
</evidence>
<organism evidence="4 5">
    <name type="scientific">Mesorhizobium alhagi CCNWXJ12-2</name>
    <dbReference type="NCBI Taxonomy" id="1107882"/>
    <lineage>
        <taxon>Bacteria</taxon>
        <taxon>Pseudomonadati</taxon>
        <taxon>Pseudomonadota</taxon>
        <taxon>Alphaproteobacteria</taxon>
        <taxon>Hyphomicrobiales</taxon>
        <taxon>Phyllobacteriaceae</taxon>
        <taxon>Allomesorhizobium</taxon>
    </lineage>
</organism>
<evidence type="ECO:0000256" key="2">
    <source>
        <dbReference type="SAM" id="MobiDB-lite"/>
    </source>
</evidence>
<feature type="region of interest" description="Disordered" evidence="2">
    <location>
        <begin position="486"/>
        <end position="506"/>
    </location>
</feature>